<dbReference type="CDD" id="cd03257">
    <property type="entry name" value="ABC_NikE_OppD_transporters"/>
    <property type="match status" value="1"/>
</dbReference>
<dbReference type="PANTHER" id="PTHR43297:SF2">
    <property type="entry name" value="DIPEPTIDE TRANSPORT ATP-BINDING PROTEIN DPPD"/>
    <property type="match status" value="1"/>
</dbReference>
<gene>
    <name evidence="9" type="primary">oppD</name>
    <name evidence="9" type="ORF">ATN84_20180</name>
</gene>
<keyword evidence="6 9" id="KW-0067">ATP-binding</keyword>
<feature type="domain" description="ABC transporter" evidence="8">
    <location>
        <begin position="8"/>
        <end position="253"/>
    </location>
</feature>
<organism evidence="9 10">
    <name type="scientific">Paramesorhizobium deserti</name>
    <dbReference type="NCBI Taxonomy" id="1494590"/>
    <lineage>
        <taxon>Bacteria</taxon>
        <taxon>Pseudomonadati</taxon>
        <taxon>Pseudomonadota</taxon>
        <taxon>Alphaproteobacteria</taxon>
        <taxon>Hyphomicrobiales</taxon>
        <taxon>Phyllobacteriaceae</taxon>
        <taxon>Paramesorhizobium</taxon>
    </lineage>
</organism>
<dbReference type="Proteomes" id="UP000070107">
    <property type="component" value="Unassembled WGS sequence"/>
</dbReference>
<dbReference type="GO" id="GO:0005524">
    <property type="term" value="F:ATP binding"/>
    <property type="evidence" value="ECO:0007669"/>
    <property type="project" value="UniProtKB-KW"/>
</dbReference>
<reference evidence="9 10" key="1">
    <citation type="submission" date="2015-11" db="EMBL/GenBank/DDBJ databases">
        <title>Draft genome sequence of Paramesorhizobium deserti A-3-E, a strain highly resistant to diverse beta-lactam antibiotics.</title>
        <authorList>
            <person name="Lv R."/>
            <person name="Yang X."/>
            <person name="Fang N."/>
            <person name="Guo J."/>
            <person name="Luo X."/>
            <person name="Peng F."/>
            <person name="Yang R."/>
            <person name="Cui Y."/>
            <person name="Fang C."/>
            <person name="Song Y."/>
        </authorList>
    </citation>
    <scope>NUCLEOTIDE SEQUENCE [LARGE SCALE GENOMIC DNA]</scope>
    <source>
        <strain evidence="9 10">A-3-E</strain>
    </source>
</reference>
<dbReference type="InterPro" id="IPR050388">
    <property type="entry name" value="ABC_Ni/Peptide_Import"/>
</dbReference>
<dbReference type="STRING" id="1494590.ATN84_20180"/>
<dbReference type="GO" id="GO:0015833">
    <property type="term" value="P:peptide transport"/>
    <property type="evidence" value="ECO:0007669"/>
    <property type="project" value="InterPro"/>
</dbReference>
<comment type="subcellular location">
    <subcellularLocation>
        <location evidence="1">Cell inner membrane</location>
        <topology evidence="1">Peripheral membrane protein</topology>
    </subcellularLocation>
</comment>
<dbReference type="SMART" id="SM00382">
    <property type="entry name" value="AAA"/>
    <property type="match status" value="1"/>
</dbReference>
<protein>
    <submittedName>
        <fullName evidence="9">Oligopeptide transporter ATP-binding component</fullName>
    </submittedName>
</protein>
<dbReference type="Pfam" id="PF08352">
    <property type="entry name" value="oligo_HPY"/>
    <property type="match status" value="1"/>
</dbReference>
<evidence type="ECO:0000256" key="4">
    <source>
        <dbReference type="ARBA" id="ARBA00022475"/>
    </source>
</evidence>
<dbReference type="Gene3D" id="3.40.50.300">
    <property type="entry name" value="P-loop containing nucleotide triphosphate hydrolases"/>
    <property type="match status" value="1"/>
</dbReference>
<dbReference type="Pfam" id="PF00005">
    <property type="entry name" value="ABC_tran"/>
    <property type="match status" value="1"/>
</dbReference>
<keyword evidence="5" id="KW-0547">Nucleotide-binding</keyword>
<dbReference type="GO" id="GO:0005886">
    <property type="term" value="C:plasma membrane"/>
    <property type="evidence" value="ECO:0007669"/>
    <property type="project" value="UniProtKB-SubCell"/>
</dbReference>
<dbReference type="GO" id="GO:0016887">
    <property type="term" value="F:ATP hydrolysis activity"/>
    <property type="evidence" value="ECO:0007669"/>
    <property type="project" value="InterPro"/>
</dbReference>
<evidence type="ECO:0000256" key="2">
    <source>
        <dbReference type="ARBA" id="ARBA00005417"/>
    </source>
</evidence>
<evidence type="ECO:0000259" key="8">
    <source>
        <dbReference type="PROSITE" id="PS50893"/>
    </source>
</evidence>
<keyword evidence="7" id="KW-0472">Membrane</keyword>
<evidence type="ECO:0000313" key="9">
    <source>
        <dbReference type="EMBL" id="KXF75011.1"/>
    </source>
</evidence>
<evidence type="ECO:0000256" key="6">
    <source>
        <dbReference type="ARBA" id="ARBA00022840"/>
    </source>
</evidence>
<comment type="caution">
    <text evidence="9">The sequence shown here is derived from an EMBL/GenBank/DDBJ whole genome shotgun (WGS) entry which is preliminary data.</text>
</comment>
<dbReference type="NCBIfam" id="TIGR01727">
    <property type="entry name" value="oligo_HPY"/>
    <property type="match status" value="1"/>
</dbReference>
<dbReference type="InterPro" id="IPR003439">
    <property type="entry name" value="ABC_transporter-like_ATP-bd"/>
</dbReference>
<dbReference type="PANTHER" id="PTHR43297">
    <property type="entry name" value="OLIGOPEPTIDE TRANSPORT ATP-BINDING PROTEIN APPD"/>
    <property type="match status" value="1"/>
</dbReference>
<evidence type="ECO:0000256" key="3">
    <source>
        <dbReference type="ARBA" id="ARBA00022448"/>
    </source>
</evidence>
<keyword evidence="10" id="KW-1185">Reference proteome</keyword>
<dbReference type="InterPro" id="IPR027417">
    <property type="entry name" value="P-loop_NTPase"/>
</dbReference>
<dbReference type="FunFam" id="3.40.50.300:FF:000016">
    <property type="entry name" value="Oligopeptide ABC transporter ATP-binding component"/>
    <property type="match status" value="1"/>
</dbReference>
<keyword evidence="3" id="KW-0813">Transport</keyword>
<dbReference type="InterPro" id="IPR003593">
    <property type="entry name" value="AAA+_ATPase"/>
</dbReference>
<evidence type="ECO:0000313" key="10">
    <source>
        <dbReference type="Proteomes" id="UP000070107"/>
    </source>
</evidence>
<dbReference type="SUPFAM" id="SSF52540">
    <property type="entry name" value="P-loop containing nucleoside triphosphate hydrolases"/>
    <property type="match status" value="1"/>
</dbReference>
<dbReference type="EMBL" id="LNTU01000039">
    <property type="protein sequence ID" value="KXF75011.1"/>
    <property type="molecule type" value="Genomic_DNA"/>
</dbReference>
<dbReference type="GO" id="GO:0055085">
    <property type="term" value="P:transmembrane transport"/>
    <property type="evidence" value="ECO:0007669"/>
    <property type="project" value="UniProtKB-ARBA"/>
</dbReference>
<accession>A0A135HP65</accession>
<sequence>MEDHMPLVDIRDLKVAFDGVQVLHGVDLTIEKGEAVGLVGESGCGKSVTWLAALGLLPKKATISGQVMLGRDDLVIASQRQLESVRGRRIAMIFQDPSSSLNPVIRVGRQIEEAIGLHRGLTGKAARAEAKRLLELVEIPDAGRRLDNYPHEFSGGQNQRAMIAMALAGNPDILIADEPTTALDATIQAQILDLLARLRAEAGMAVVFISHDLGAVSEICERVCVMYAGRIVERCPTAALFRSPRHPYTRGLFGAIPRLDAGRERLKPVEGTVPEPGKMPRGCAFSPRCGRATEKCRTSLPILSRLEEDCDVACFHPVLEDAPRHSSRKSAEALSMLELI</sequence>
<dbReference type="PROSITE" id="PS50893">
    <property type="entry name" value="ABC_TRANSPORTER_2"/>
    <property type="match status" value="1"/>
</dbReference>
<evidence type="ECO:0000256" key="5">
    <source>
        <dbReference type="ARBA" id="ARBA00022741"/>
    </source>
</evidence>
<evidence type="ECO:0000256" key="7">
    <source>
        <dbReference type="ARBA" id="ARBA00023136"/>
    </source>
</evidence>
<proteinExistence type="inferred from homology"/>
<keyword evidence="4" id="KW-1003">Cell membrane</keyword>
<dbReference type="InterPro" id="IPR013563">
    <property type="entry name" value="Oligopep_ABC_C"/>
</dbReference>
<evidence type="ECO:0000256" key="1">
    <source>
        <dbReference type="ARBA" id="ARBA00004417"/>
    </source>
</evidence>
<comment type="similarity">
    <text evidence="2">Belongs to the ABC transporter superfamily.</text>
</comment>
<dbReference type="AlphaFoldDB" id="A0A135HP65"/>
<name>A0A135HP65_9HYPH</name>